<comment type="pathway">
    <text evidence="8">Aminoacyl-tRNA biosynthesis; selenocysteinyl-tRNA(Sec) biosynthesis; selenocysteinyl-tRNA(Sec) from L-seryl-tRNA(Sec) (bacterial route): step 1/1.</text>
</comment>
<protein>
    <recommendedName>
        <fullName evidence="8">L-seryl-tRNA(Sec) selenium transferase</fullName>
        <ecNumber evidence="8">2.9.1.1</ecNumber>
    </recommendedName>
    <alternativeName>
        <fullName evidence="8">Selenocysteine synthase</fullName>
        <shortName evidence="8">Sec synthase</shortName>
    </alternativeName>
    <alternativeName>
        <fullName evidence="8">Selenocysteinyl-tRNA(Sec) synthase</fullName>
    </alternativeName>
</protein>
<dbReference type="InterPro" id="IPR004534">
    <property type="entry name" value="SelA_trans"/>
</dbReference>
<comment type="caution">
    <text evidence="9">The sequence shown here is derived from an EMBL/GenBank/DDBJ whole genome shotgun (WGS) entry which is preliminary data.</text>
</comment>
<evidence type="ECO:0000256" key="3">
    <source>
        <dbReference type="ARBA" id="ARBA00022679"/>
    </source>
</evidence>
<keyword evidence="5 8" id="KW-0648">Protein biosynthesis</keyword>
<comment type="cofactor">
    <cofactor evidence="1 8">
        <name>pyridoxal 5'-phosphate</name>
        <dbReference type="ChEBI" id="CHEBI:597326"/>
    </cofactor>
</comment>
<keyword evidence="6 8" id="KW-0711">Selenium</keyword>
<dbReference type="Gene3D" id="3.40.640.10">
    <property type="entry name" value="Type I PLP-dependent aspartate aminotransferase-like (Major domain)"/>
    <property type="match status" value="1"/>
</dbReference>
<dbReference type="HAMAP" id="MF_00423">
    <property type="entry name" value="SelA"/>
    <property type="match status" value="1"/>
</dbReference>
<proteinExistence type="inferred from homology"/>
<evidence type="ECO:0000256" key="6">
    <source>
        <dbReference type="ARBA" id="ARBA00023266"/>
    </source>
</evidence>
<accession>A0A5C5VBX0</accession>
<evidence type="ECO:0000313" key="10">
    <source>
        <dbReference type="Proteomes" id="UP000316714"/>
    </source>
</evidence>
<dbReference type="GO" id="GO:0001717">
    <property type="term" value="P:conversion of seryl-tRNAsec to selenocys-tRNAsec"/>
    <property type="evidence" value="ECO:0007669"/>
    <property type="project" value="UniProtKB-UniRule"/>
</dbReference>
<keyword evidence="3 8" id="KW-0808">Transferase</keyword>
<keyword evidence="2 8" id="KW-0963">Cytoplasm</keyword>
<dbReference type="AlphaFoldDB" id="A0A5C5VBX0"/>
<dbReference type="PANTHER" id="PTHR32328">
    <property type="entry name" value="L-SERYL-TRNA(SEC) SELENIUM TRANSFERASE"/>
    <property type="match status" value="1"/>
</dbReference>
<dbReference type="Gene3D" id="3.90.1150.180">
    <property type="match status" value="1"/>
</dbReference>
<dbReference type="EMBL" id="SIHJ01000001">
    <property type="protein sequence ID" value="TWT36134.1"/>
    <property type="molecule type" value="Genomic_DNA"/>
</dbReference>
<comment type="function">
    <text evidence="8">Converts seryl-tRNA(Sec) to selenocysteinyl-tRNA(Sec) required for selenoprotein biosynthesis.</text>
</comment>
<dbReference type="InterPro" id="IPR018319">
    <property type="entry name" value="SelA-like"/>
</dbReference>
<keyword evidence="10" id="KW-1185">Reference proteome</keyword>
<sequence length="475" mass="49316">MKTPFGAARMKSSDLWKKLPTAAELLENPRVRSVVDRLNPSVVTAQVRTFLDDVRADLAHRAEEANLPSFSELADRVSRYLSGADAYQVGGAINASGRFRGGPWVSTPLAEAAVERMLLTAQDFTLSQQEGRADEDARRLLVELTGAEAAALFTSHAAALQQAMETLTTDSRLVIARGEVGTVERNCRVTDLSMAAGVTLLEVGAADSVHLSDYEQALAGGPATVLRMGSSTGADAACRPTLEALIQAVKAQGGVAVVELGAAPVQSIAGLATLLPSVQEAIGWGASLVLVRGDGLVGGPACGAAAGDAAVIERLLDSPLTATRRVDACRAAALAATLRLHSDAERAALSIPTLTLVTAPIDNLKSRAERLAPQLAVSPRLAAAEAVELRPAPVCGLPVSAPSWGVRLRPQQGDATQLADQLLSGSPAVAGRIEADCVVLDLRTVFPRQDLDLVALFEPADPAGSSDDPAPPPVD</sequence>
<comment type="subcellular location">
    <subcellularLocation>
        <location evidence="8">Cytoplasm</location>
    </subcellularLocation>
</comment>
<evidence type="ECO:0000256" key="8">
    <source>
        <dbReference type="HAMAP-Rule" id="MF_00423"/>
    </source>
</evidence>
<dbReference type="PANTHER" id="PTHR32328:SF0">
    <property type="entry name" value="L-SERYL-TRNA(SEC) SELENIUM TRANSFERASE"/>
    <property type="match status" value="1"/>
</dbReference>
<dbReference type="GO" id="GO:0001514">
    <property type="term" value="P:selenocysteine incorporation"/>
    <property type="evidence" value="ECO:0007669"/>
    <property type="project" value="UniProtKB-UniRule"/>
</dbReference>
<evidence type="ECO:0000256" key="7">
    <source>
        <dbReference type="ARBA" id="ARBA00044507"/>
    </source>
</evidence>
<gene>
    <name evidence="8 9" type="primary">selA</name>
    <name evidence="9" type="ORF">KOR34_10330</name>
</gene>
<dbReference type="GO" id="GO:0005737">
    <property type="term" value="C:cytoplasm"/>
    <property type="evidence" value="ECO:0007669"/>
    <property type="project" value="UniProtKB-SubCell"/>
</dbReference>
<dbReference type="EC" id="2.9.1.1" evidence="8"/>
<dbReference type="Pfam" id="PF03841">
    <property type="entry name" value="SelA"/>
    <property type="match status" value="1"/>
</dbReference>
<comment type="catalytic activity">
    <reaction evidence="8">
        <text>L-seryl-tRNA(Sec) + selenophosphate + H(+) = L-selenocysteinyl-tRNA(Sec) + phosphate</text>
        <dbReference type="Rhea" id="RHEA:22728"/>
        <dbReference type="Rhea" id="RHEA-COMP:9742"/>
        <dbReference type="Rhea" id="RHEA-COMP:9743"/>
        <dbReference type="ChEBI" id="CHEBI:15378"/>
        <dbReference type="ChEBI" id="CHEBI:16144"/>
        <dbReference type="ChEBI" id="CHEBI:43474"/>
        <dbReference type="ChEBI" id="CHEBI:78533"/>
        <dbReference type="ChEBI" id="CHEBI:78573"/>
        <dbReference type="EC" id="2.9.1.1"/>
    </reaction>
</comment>
<dbReference type="SUPFAM" id="SSF53383">
    <property type="entry name" value="PLP-dependent transferases"/>
    <property type="match status" value="1"/>
</dbReference>
<dbReference type="InterPro" id="IPR015424">
    <property type="entry name" value="PyrdxlP-dep_Trfase"/>
</dbReference>
<reference evidence="9 10" key="1">
    <citation type="submission" date="2019-02" db="EMBL/GenBank/DDBJ databases">
        <title>Deep-cultivation of Planctomycetes and their phenomic and genomic characterization uncovers novel biology.</title>
        <authorList>
            <person name="Wiegand S."/>
            <person name="Jogler M."/>
            <person name="Boedeker C."/>
            <person name="Pinto D."/>
            <person name="Vollmers J."/>
            <person name="Rivas-Marin E."/>
            <person name="Kohn T."/>
            <person name="Peeters S.H."/>
            <person name="Heuer A."/>
            <person name="Rast P."/>
            <person name="Oberbeckmann S."/>
            <person name="Bunk B."/>
            <person name="Jeske O."/>
            <person name="Meyerdierks A."/>
            <person name="Storesund J.E."/>
            <person name="Kallscheuer N."/>
            <person name="Luecker S."/>
            <person name="Lage O.M."/>
            <person name="Pohl T."/>
            <person name="Merkel B.J."/>
            <person name="Hornburger P."/>
            <person name="Mueller R.-W."/>
            <person name="Bruemmer F."/>
            <person name="Labrenz M."/>
            <person name="Spormann A.M."/>
            <person name="Op Den Camp H."/>
            <person name="Overmann J."/>
            <person name="Amann R."/>
            <person name="Jetten M.S.M."/>
            <person name="Mascher T."/>
            <person name="Medema M.H."/>
            <person name="Devos D.P."/>
            <person name="Kaster A.-K."/>
            <person name="Ovreas L."/>
            <person name="Rohde M."/>
            <person name="Galperin M.Y."/>
            <person name="Jogler C."/>
        </authorList>
    </citation>
    <scope>NUCLEOTIDE SEQUENCE [LARGE SCALE GENOMIC DNA]</scope>
    <source>
        <strain evidence="9 10">KOR34</strain>
    </source>
</reference>
<dbReference type="GO" id="GO:0004125">
    <property type="term" value="F:L-seryl-tRNA(Sec) selenium transferase activity"/>
    <property type="evidence" value="ECO:0007669"/>
    <property type="project" value="UniProtKB-UniRule"/>
</dbReference>
<name>A0A5C5VBX0_9BACT</name>
<comment type="caution">
    <text evidence="8">Lacks conserved residue(s) required for the propagation of feature annotation.</text>
</comment>
<evidence type="ECO:0000256" key="5">
    <source>
        <dbReference type="ARBA" id="ARBA00022917"/>
    </source>
</evidence>
<keyword evidence="4 8" id="KW-0663">Pyridoxal phosphate</keyword>
<comment type="similarity">
    <text evidence="7 8">Belongs to the SelA family.</text>
</comment>
<evidence type="ECO:0000256" key="1">
    <source>
        <dbReference type="ARBA" id="ARBA00001933"/>
    </source>
</evidence>
<dbReference type="Proteomes" id="UP000316714">
    <property type="component" value="Unassembled WGS sequence"/>
</dbReference>
<organism evidence="9 10">
    <name type="scientific">Posidoniimonas corsicana</name>
    <dbReference type="NCBI Taxonomy" id="1938618"/>
    <lineage>
        <taxon>Bacteria</taxon>
        <taxon>Pseudomonadati</taxon>
        <taxon>Planctomycetota</taxon>
        <taxon>Planctomycetia</taxon>
        <taxon>Pirellulales</taxon>
        <taxon>Lacipirellulaceae</taxon>
        <taxon>Posidoniimonas</taxon>
    </lineage>
</organism>
<dbReference type="InterPro" id="IPR015421">
    <property type="entry name" value="PyrdxlP-dep_Trfase_major"/>
</dbReference>
<evidence type="ECO:0000313" key="9">
    <source>
        <dbReference type="EMBL" id="TWT36134.1"/>
    </source>
</evidence>
<dbReference type="UniPathway" id="UPA00906">
    <property type="reaction ID" value="UER00896"/>
</dbReference>
<evidence type="ECO:0000256" key="4">
    <source>
        <dbReference type="ARBA" id="ARBA00022898"/>
    </source>
</evidence>
<evidence type="ECO:0000256" key="2">
    <source>
        <dbReference type="ARBA" id="ARBA00022490"/>
    </source>
</evidence>